<organism evidence="4 5">
    <name type="scientific">Lichenicola cladoniae</name>
    <dbReference type="NCBI Taxonomy" id="1484109"/>
    <lineage>
        <taxon>Bacteria</taxon>
        <taxon>Pseudomonadati</taxon>
        <taxon>Pseudomonadota</taxon>
        <taxon>Alphaproteobacteria</taxon>
        <taxon>Acetobacterales</taxon>
        <taxon>Acetobacteraceae</taxon>
        <taxon>Lichenicola</taxon>
    </lineage>
</organism>
<dbReference type="GO" id="GO:0030313">
    <property type="term" value="C:cell envelope"/>
    <property type="evidence" value="ECO:0007669"/>
    <property type="project" value="TreeGrafter"/>
</dbReference>
<accession>A0A6M8HGJ9</accession>
<sequence length="344" mass="35423">MTSRQCGAAMILCCLMMASISARAADGPASGVLATTVATRSISVADLIEAYGTARSASSGTQTISVMEPGRVVRILASPGQAVVRGAPLLDWEQSPAARQAWEQARTGSVLAAQQRAHMVLLLTHHLGTRDQLDQADKALADAQAAVDALKRTGADQANRTISAPADGTVLTIPVSQGDRLAAGAALATIMSSGGIVVTVGVDPARRLQLRVGQTATIMPVAGGTPVAGRVLRFDAILNPRTRLVNTDLAVAPADVLPGADYTAQIAVGMLQGWRAPHDAVLQDAAGTYLFQSLGRKAARVPVKVLATRGNVDIVSGALSPSARIIVDGAYQLSDGADFREAAP</sequence>
<evidence type="ECO:0000256" key="1">
    <source>
        <dbReference type="ARBA" id="ARBA00009477"/>
    </source>
</evidence>
<protein>
    <submittedName>
        <fullName evidence="4">Efflux RND transporter periplasmic adaptor subunit</fullName>
    </submittedName>
</protein>
<dbReference type="PANTHER" id="PTHR30097">
    <property type="entry name" value="CATION EFFLUX SYSTEM PROTEIN CUSB"/>
    <property type="match status" value="1"/>
</dbReference>
<dbReference type="GO" id="GO:0016020">
    <property type="term" value="C:membrane"/>
    <property type="evidence" value="ECO:0007669"/>
    <property type="project" value="InterPro"/>
</dbReference>
<dbReference type="NCBIfam" id="TIGR01730">
    <property type="entry name" value="RND_mfp"/>
    <property type="match status" value="1"/>
</dbReference>
<comment type="similarity">
    <text evidence="1">Belongs to the membrane fusion protein (MFP) (TC 8.A.1) family.</text>
</comment>
<name>A0A6M8HGJ9_9PROT</name>
<proteinExistence type="inferred from homology"/>
<feature type="signal peptide" evidence="3">
    <location>
        <begin position="1"/>
        <end position="24"/>
    </location>
</feature>
<gene>
    <name evidence="4" type="ORF">HN018_00800</name>
</gene>
<dbReference type="GO" id="GO:0060003">
    <property type="term" value="P:copper ion export"/>
    <property type="evidence" value="ECO:0007669"/>
    <property type="project" value="TreeGrafter"/>
</dbReference>
<dbReference type="Gene3D" id="2.40.30.170">
    <property type="match status" value="1"/>
</dbReference>
<dbReference type="GO" id="GO:0015679">
    <property type="term" value="P:plasma membrane copper ion transport"/>
    <property type="evidence" value="ECO:0007669"/>
    <property type="project" value="TreeGrafter"/>
</dbReference>
<dbReference type="RefSeq" id="WP_171832744.1">
    <property type="nucleotide sequence ID" value="NZ_CP053708.1"/>
</dbReference>
<evidence type="ECO:0000256" key="3">
    <source>
        <dbReference type="SAM" id="SignalP"/>
    </source>
</evidence>
<dbReference type="KEGG" id="lck:HN018_00800"/>
<dbReference type="EMBL" id="CP053708">
    <property type="protein sequence ID" value="QKE88782.1"/>
    <property type="molecule type" value="Genomic_DNA"/>
</dbReference>
<dbReference type="AlphaFoldDB" id="A0A6M8HGJ9"/>
<evidence type="ECO:0000313" key="5">
    <source>
        <dbReference type="Proteomes" id="UP000500767"/>
    </source>
</evidence>
<dbReference type="InterPro" id="IPR006143">
    <property type="entry name" value="RND_pump_MFP"/>
</dbReference>
<dbReference type="InterPro" id="IPR051909">
    <property type="entry name" value="MFP_Cation_Efflux"/>
</dbReference>
<evidence type="ECO:0000256" key="2">
    <source>
        <dbReference type="ARBA" id="ARBA00022448"/>
    </source>
</evidence>
<keyword evidence="2" id="KW-0813">Transport</keyword>
<dbReference type="Gene3D" id="1.10.287.470">
    <property type="entry name" value="Helix hairpin bin"/>
    <property type="match status" value="1"/>
</dbReference>
<evidence type="ECO:0000313" key="4">
    <source>
        <dbReference type="EMBL" id="QKE88782.1"/>
    </source>
</evidence>
<dbReference type="Gene3D" id="2.40.50.100">
    <property type="match status" value="1"/>
</dbReference>
<feature type="chain" id="PRO_5026985993" evidence="3">
    <location>
        <begin position="25"/>
        <end position="344"/>
    </location>
</feature>
<dbReference type="PANTHER" id="PTHR30097:SF4">
    <property type="entry name" value="SLR6042 PROTEIN"/>
    <property type="match status" value="1"/>
</dbReference>
<reference evidence="4 5" key="1">
    <citation type="journal article" date="2014" name="World J. Microbiol. Biotechnol.">
        <title>Biodiversity and physiological characteristics of Antarctic and Arctic lichens-associated bacteria.</title>
        <authorList>
            <person name="Lee Y.M."/>
            <person name="Kim E.H."/>
            <person name="Lee H.K."/>
            <person name="Hong S.G."/>
        </authorList>
    </citation>
    <scope>NUCLEOTIDE SEQUENCE [LARGE SCALE GENOMIC DNA]</scope>
    <source>
        <strain evidence="4 5">PAMC 26569</strain>
    </source>
</reference>
<keyword evidence="5" id="KW-1185">Reference proteome</keyword>
<dbReference type="GO" id="GO:0022857">
    <property type="term" value="F:transmembrane transporter activity"/>
    <property type="evidence" value="ECO:0007669"/>
    <property type="project" value="InterPro"/>
</dbReference>
<dbReference type="Gene3D" id="2.40.420.20">
    <property type="match status" value="1"/>
</dbReference>
<dbReference type="SUPFAM" id="SSF111369">
    <property type="entry name" value="HlyD-like secretion proteins"/>
    <property type="match status" value="1"/>
</dbReference>
<keyword evidence="3" id="KW-0732">Signal</keyword>
<dbReference type="Proteomes" id="UP000500767">
    <property type="component" value="Chromosome"/>
</dbReference>